<gene>
    <name evidence="5" type="primary">LOC107218362</name>
</gene>
<feature type="chain" id="PRO_5026822627" evidence="3">
    <location>
        <begin position="25"/>
        <end position="608"/>
    </location>
</feature>
<evidence type="ECO:0000256" key="2">
    <source>
        <dbReference type="SAM" id="Phobius"/>
    </source>
</evidence>
<dbReference type="GeneID" id="107218362"/>
<accession>A0A6J0BDA3</accession>
<dbReference type="InParanoid" id="A0A6J0BDA3"/>
<keyword evidence="2" id="KW-0812">Transmembrane</keyword>
<reference evidence="5" key="1">
    <citation type="submission" date="2025-08" db="UniProtKB">
        <authorList>
            <consortium name="RefSeq"/>
        </authorList>
    </citation>
    <scope>IDENTIFICATION</scope>
    <source>
        <tissue evidence="5">Thorax and Abdomen</tissue>
    </source>
</reference>
<keyword evidence="2" id="KW-1133">Transmembrane helix</keyword>
<dbReference type="KEGG" id="nlo:107218362"/>
<proteinExistence type="predicted"/>
<feature type="region of interest" description="Disordered" evidence="1">
    <location>
        <begin position="414"/>
        <end position="446"/>
    </location>
</feature>
<evidence type="ECO:0000313" key="5">
    <source>
        <dbReference type="RefSeq" id="XP_015511693.1"/>
    </source>
</evidence>
<dbReference type="PANTHER" id="PTHR15256:SF6">
    <property type="entry name" value="INTEGRAL MEMBRANE PROTEIN DGCR2_IDD"/>
    <property type="match status" value="1"/>
</dbReference>
<feature type="compositionally biased region" description="Polar residues" evidence="1">
    <location>
        <begin position="570"/>
        <end position="589"/>
    </location>
</feature>
<name>A0A6J0BDA3_NEOLC</name>
<dbReference type="OrthoDB" id="6288751at2759"/>
<feature type="region of interest" description="Disordered" evidence="1">
    <location>
        <begin position="462"/>
        <end position="494"/>
    </location>
</feature>
<feature type="region of interest" description="Disordered" evidence="1">
    <location>
        <begin position="558"/>
        <end position="608"/>
    </location>
</feature>
<dbReference type="AlphaFoldDB" id="A0A6J0BDA3"/>
<dbReference type="RefSeq" id="XP_015511693.1">
    <property type="nucleotide sequence ID" value="XM_015656207.2"/>
</dbReference>
<feature type="compositionally biased region" description="Low complexity" evidence="1">
    <location>
        <begin position="595"/>
        <end position="608"/>
    </location>
</feature>
<dbReference type="InterPro" id="IPR042378">
    <property type="entry name" value="IDD"/>
</dbReference>
<feature type="signal peptide" evidence="3">
    <location>
        <begin position="1"/>
        <end position="24"/>
    </location>
</feature>
<feature type="compositionally biased region" description="Polar residues" evidence="1">
    <location>
        <begin position="424"/>
        <end position="446"/>
    </location>
</feature>
<keyword evidence="3" id="KW-0732">Signal</keyword>
<protein>
    <submittedName>
        <fullName evidence="5">Uncharacterized protein LOC107218362 isoform X1</fullName>
    </submittedName>
</protein>
<dbReference type="FunCoup" id="A0A6J0BDA3">
    <property type="interactions" value="36"/>
</dbReference>
<dbReference type="Proteomes" id="UP000829291">
    <property type="component" value="Chromosome 7"/>
</dbReference>
<dbReference type="PANTHER" id="PTHR15256">
    <property type="entry name" value="INTEGRAL MEMBRANE PROTEIN DGCR2/IDD"/>
    <property type="match status" value="1"/>
</dbReference>
<feature type="transmembrane region" description="Helical" evidence="2">
    <location>
        <begin position="116"/>
        <end position="138"/>
    </location>
</feature>
<organism evidence="5">
    <name type="scientific">Neodiprion lecontei</name>
    <name type="common">Redheaded pine sawfly</name>
    <dbReference type="NCBI Taxonomy" id="441921"/>
    <lineage>
        <taxon>Eukaryota</taxon>
        <taxon>Metazoa</taxon>
        <taxon>Ecdysozoa</taxon>
        <taxon>Arthropoda</taxon>
        <taxon>Hexapoda</taxon>
        <taxon>Insecta</taxon>
        <taxon>Pterygota</taxon>
        <taxon>Neoptera</taxon>
        <taxon>Endopterygota</taxon>
        <taxon>Hymenoptera</taxon>
        <taxon>Tenthredinoidea</taxon>
        <taxon>Diprionidae</taxon>
        <taxon>Diprioninae</taxon>
        <taxon>Neodiprion</taxon>
    </lineage>
</organism>
<evidence type="ECO:0000256" key="1">
    <source>
        <dbReference type="SAM" id="MobiDB-lite"/>
    </source>
</evidence>
<evidence type="ECO:0000313" key="4">
    <source>
        <dbReference type="Proteomes" id="UP000829291"/>
    </source>
</evidence>
<sequence length="608" mass="65080">MRYSGVLSYAVLTLNLHFTGQARGSGSCKDVQGRFFESGFHYSPGPDACTLCVCDNGNPKWCKAVLCSQPQDCKSFRVGTTCCEFICMDDTLPVGGGDGNSGIGGGLGDGNTSSDMGLRLVASCITAILSLSLIFFLIHRLRQRKIRVCVAGRQNRQLTDEQRSLGSMGYLERGGLSHGGPADDMSCGGGYPLWKPPGNYFPRGEAPPPYEEAVAAARAEQALLSASPHALSPLNFSGAYLSVNHGTHPSSVATVANSQIGLSVTTPNLSDRHGASTSPMILSMNRPLSSPNTHSNTHQVNQGESMTVGAYASSSVTTFNIGPNTYENLPPPPSIITNQTNDLSQSNILPLPPSHSTIPKAYHQHTTLPRQGAGAFTISATLPTSGTSSHRTIPRTLATSGSLRLRREFTAHQPVAPLFDTPPRNVSPQNTPQSAPPTASTNDNSIHSDAFYDDVLVGLPTAAPQVEGEPPTQPSPNLTNCDFKPKIPSTTEVNQDGSIESVACACSMQALPTLHDDADDYRSECENCKSANGSRYYLDNQDELVTSPHETMTLHRRPEETPLGTAPQYYRTSLTLPTSTRQRTRSTGARENWFSSMPESSTESSDED</sequence>
<keyword evidence="4" id="KW-1185">Reference proteome</keyword>
<dbReference type="GO" id="GO:0016020">
    <property type="term" value="C:membrane"/>
    <property type="evidence" value="ECO:0007669"/>
    <property type="project" value="TreeGrafter"/>
</dbReference>
<keyword evidence="2" id="KW-0472">Membrane</keyword>
<evidence type="ECO:0000256" key="3">
    <source>
        <dbReference type="SAM" id="SignalP"/>
    </source>
</evidence>